<dbReference type="GO" id="GO:0016747">
    <property type="term" value="F:acyltransferase activity, transferring groups other than amino-acyl groups"/>
    <property type="evidence" value="ECO:0007669"/>
    <property type="project" value="InterPro"/>
</dbReference>
<organism evidence="4 5">
    <name type="scientific">Euhalothece natronophila Z-M001</name>
    <dbReference type="NCBI Taxonomy" id="522448"/>
    <lineage>
        <taxon>Bacteria</taxon>
        <taxon>Bacillati</taxon>
        <taxon>Cyanobacteriota</taxon>
        <taxon>Cyanophyceae</taxon>
        <taxon>Oscillatoriophycideae</taxon>
        <taxon>Chroococcales</taxon>
        <taxon>Halothecacae</taxon>
        <taxon>Halothece cluster</taxon>
        <taxon>Euhalothece</taxon>
    </lineage>
</organism>
<name>A0A5B8NL21_9CHRO</name>
<keyword evidence="1 4" id="KW-0808">Transferase</keyword>
<evidence type="ECO:0000313" key="5">
    <source>
        <dbReference type="Proteomes" id="UP000318453"/>
    </source>
</evidence>
<evidence type="ECO:0000256" key="1">
    <source>
        <dbReference type="ARBA" id="ARBA00022679"/>
    </source>
</evidence>
<dbReference type="EMBL" id="CP042326">
    <property type="protein sequence ID" value="QDZ39597.1"/>
    <property type="molecule type" value="Genomic_DNA"/>
</dbReference>
<dbReference type="PANTHER" id="PTHR43072:SF23">
    <property type="entry name" value="UPF0039 PROTEIN C11D3.02C"/>
    <property type="match status" value="1"/>
</dbReference>
<protein>
    <submittedName>
        <fullName evidence="4">N-acetyltransferase</fullName>
    </submittedName>
</protein>
<dbReference type="OrthoDB" id="9798006at2"/>
<dbReference type="InterPro" id="IPR016181">
    <property type="entry name" value="Acyl_CoA_acyltransferase"/>
</dbReference>
<dbReference type="SUPFAM" id="SSF55729">
    <property type="entry name" value="Acyl-CoA N-acyltransferases (Nat)"/>
    <property type="match status" value="1"/>
</dbReference>
<dbReference type="KEGG" id="enn:FRE64_06420"/>
<keyword evidence="2" id="KW-0012">Acyltransferase</keyword>
<gene>
    <name evidence="4" type="ORF">FRE64_06420</name>
</gene>
<feature type="domain" description="N-acetyltransferase" evidence="3">
    <location>
        <begin position="1"/>
        <end position="163"/>
    </location>
</feature>
<evidence type="ECO:0000256" key="2">
    <source>
        <dbReference type="ARBA" id="ARBA00023315"/>
    </source>
</evidence>
<dbReference type="Pfam" id="PF13420">
    <property type="entry name" value="Acetyltransf_4"/>
    <property type="match status" value="1"/>
</dbReference>
<evidence type="ECO:0000259" key="3">
    <source>
        <dbReference type="PROSITE" id="PS51186"/>
    </source>
</evidence>
<evidence type="ECO:0000313" key="4">
    <source>
        <dbReference type="EMBL" id="QDZ39597.1"/>
    </source>
</evidence>
<keyword evidence="5" id="KW-1185">Reference proteome</keyword>
<accession>A0A5B8NL21</accession>
<dbReference type="InterPro" id="IPR000182">
    <property type="entry name" value="GNAT_dom"/>
</dbReference>
<dbReference type="Gene3D" id="3.40.630.30">
    <property type="match status" value="1"/>
</dbReference>
<dbReference type="RefSeq" id="WP_146295197.1">
    <property type="nucleotide sequence ID" value="NZ_CP042326.1"/>
</dbReference>
<dbReference type="PANTHER" id="PTHR43072">
    <property type="entry name" value="N-ACETYLTRANSFERASE"/>
    <property type="match status" value="1"/>
</dbReference>
<dbReference type="CDD" id="cd04301">
    <property type="entry name" value="NAT_SF"/>
    <property type="match status" value="1"/>
</dbReference>
<proteinExistence type="predicted"/>
<sequence length="167" mass="18609">MIRAADPSDAVAIARIYNQAITDGSYATCDLKPVSAESRIDWLKQHQPPYPVFVWENQLGEVIGYSALSPFSIRPSYRSIAEVAIYVDQAQRRGIVGGRLLIHLMKTAKKLGFRALVALILEKNQSSFEAAIGLGFQRVAYLPEVAKMKQQWEGVIWVQKDLTASSQ</sequence>
<reference evidence="4" key="1">
    <citation type="submission" date="2019-08" db="EMBL/GenBank/DDBJ databases">
        <title>Carotenoids and Carotenoid Binding Proteins in the Halophilic Cyanobacterium Euhalothece sp. ZM00.</title>
        <authorList>
            <person name="Cho S.M."/>
            <person name="Song J.Y."/>
            <person name="Park Y.-I."/>
        </authorList>
    </citation>
    <scope>NUCLEOTIDE SEQUENCE [LARGE SCALE GENOMIC DNA]</scope>
    <source>
        <strain evidence="4">Z-M001</strain>
    </source>
</reference>
<dbReference type="AlphaFoldDB" id="A0A5B8NL21"/>
<dbReference type="Proteomes" id="UP000318453">
    <property type="component" value="Chromosome"/>
</dbReference>
<dbReference type="PROSITE" id="PS51186">
    <property type="entry name" value="GNAT"/>
    <property type="match status" value="1"/>
</dbReference>